<dbReference type="AlphaFoldDB" id="A0A1F6G9M5"/>
<dbReference type="InterPro" id="IPR005474">
    <property type="entry name" value="Transketolase_N"/>
</dbReference>
<dbReference type="InterPro" id="IPR029061">
    <property type="entry name" value="THDP-binding"/>
</dbReference>
<organism evidence="2 3">
    <name type="scientific">Candidatus Lambdaproteobacteria bacterium RIFOXYD2_FULL_50_16</name>
    <dbReference type="NCBI Taxonomy" id="1817772"/>
    <lineage>
        <taxon>Bacteria</taxon>
        <taxon>Pseudomonadati</taxon>
        <taxon>Pseudomonadota</taxon>
        <taxon>Candidatus Lambdaproteobacteria</taxon>
    </lineage>
</organism>
<reference evidence="2 3" key="1">
    <citation type="journal article" date="2016" name="Nat. Commun.">
        <title>Thousands of microbial genomes shed light on interconnected biogeochemical processes in an aquifer system.</title>
        <authorList>
            <person name="Anantharaman K."/>
            <person name="Brown C.T."/>
            <person name="Hug L.A."/>
            <person name="Sharon I."/>
            <person name="Castelle C.J."/>
            <person name="Probst A.J."/>
            <person name="Thomas B.C."/>
            <person name="Singh A."/>
            <person name="Wilkins M.J."/>
            <person name="Karaoz U."/>
            <person name="Brodie E.L."/>
            <person name="Williams K.H."/>
            <person name="Hubbard S.S."/>
            <person name="Banfield J.F."/>
        </authorList>
    </citation>
    <scope>NUCLEOTIDE SEQUENCE [LARGE SCALE GENOMIC DNA]</scope>
</reference>
<proteinExistence type="predicted"/>
<evidence type="ECO:0000259" key="1">
    <source>
        <dbReference type="Pfam" id="PF00456"/>
    </source>
</evidence>
<feature type="domain" description="Transketolase N-terminal" evidence="1">
    <location>
        <begin position="51"/>
        <end position="272"/>
    </location>
</feature>
<dbReference type="CDD" id="cd02012">
    <property type="entry name" value="TPP_TK"/>
    <property type="match status" value="1"/>
</dbReference>
<name>A0A1F6G9M5_9PROT</name>
<evidence type="ECO:0000313" key="2">
    <source>
        <dbReference type="EMBL" id="OGG94822.1"/>
    </source>
</evidence>
<evidence type="ECO:0000313" key="3">
    <source>
        <dbReference type="Proteomes" id="UP000178449"/>
    </source>
</evidence>
<sequence>MANQLSPQKLEQLKAKAQWVWNQTLLLHKRAPETRVASSLSDVETFVCLYYGDLLQYDPKNPRWEGRDRFVISKGHGSISMYPILADCGFFPLEELERICTAGSFLGGIPDPIIPGYETINGSLGHGLGVASGMALGQKNKGDDRDVLVLVGDGELSEGSNWEAIMFAAHHGLDNLTLIIDDNGIGMLDLSVNILNWTPIKAKLDTFGWEVFEVDGHDIEQLHPTLAQAKSQRKGKPKVVIAKTIKGRGTSIENHPLSHILMVKADEVDRLVDQDGALQWG</sequence>
<dbReference type="PANTHER" id="PTHR47514:SF2">
    <property type="entry name" value="TRANSKETOLASE"/>
    <property type="match status" value="1"/>
</dbReference>
<dbReference type="Proteomes" id="UP000178449">
    <property type="component" value="Unassembled WGS sequence"/>
</dbReference>
<dbReference type="EMBL" id="MFNE01000033">
    <property type="protein sequence ID" value="OGG94822.1"/>
    <property type="molecule type" value="Genomic_DNA"/>
</dbReference>
<dbReference type="PANTHER" id="PTHR47514">
    <property type="entry name" value="TRANSKETOLASE N-TERMINAL SECTION-RELATED"/>
    <property type="match status" value="1"/>
</dbReference>
<dbReference type="SUPFAM" id="SSF52518">
    <property type="entry name" value="Thiamin diphosphate-binding fold (THDP-binding)"/>
    <property type="match status" value="1"/>
</dbReference>
<dbReference type="Gene3D" id="3.40.50.970">
    <property type="match status" value="1"/>
</dbReference>
<dbReference type="Pfam" id="PF00456">
    <property type="entry name" value="Transketolase_N"/>
    <property type="match status" value="1"/>
</dbReference>
<gene>
    <name evidence="2" type="ORF">A2527_12800</name>
</gene>
<accession>A0A1F6G9M5</accession>
<comment type="caution">
    <text evidence="2">The sequence shown here is derived from an EMBL/GenBank/DDBJ whole genome shotgun (WGS) entry which is preliminary data.</text>
</comment>
<protein>
    <submittedName>
        <fullName evidence="2">Transketolase</fullName>
    </submittedName>
</protein>
<dbReference type="STRING" id="1817772.A2527_12800"/>